<name>A0A4Z2HFN1_9TELE</name>
<dbReference type="AlphaFoldDB" id="A0A4Z2HFN1"/>
<comment type="caution">
    <text evidence="1">The sequence shown here is derived from an EMBL/GenBank/DDBJ whole genome shotgun (WGS) entry which is preliminary data.</text>
</comment>
<keyword evidence="2" id="KW-1185">Reference proteome</keyword>
<accession>A0A4Z2HFN1</accession>
<reference evidence="1 2" key="1">
    <citation type="submission" date="2019-03" db="EMBL/GenBank/DDBJ databases">
        <title>First draft genome of Liparis tanakae, snailfish: a comprehensive survey of snailfish specific genes.</title>
        <authorList>
            <person name="Kim W."/>
            <person name="Song I."/>
            <person name="Jeong J.-H."/>
            <person name="Kim D."/>
            <person name="Kim S."/>
            <person name="Ryu S."/>
            <person name="Song J.Y."/>
            <person name="Lee S.K."/>
        </authorList>
    </citation>
    <scope>NUCLEOTIDE SEQUENCE [LARGE SCALE GENOMIC DNA]</scope>
    <source>
        <tissue evidence="1">Muscle</tissue>
    </source>
</reference>
<protein>
    <submittedName>
        <fullName evidence="1">Uncharacterized protein</fullName>
    </submittedName>
</protein>
<gene>
    <name evidence="1" type="ORF">EYF80_025274</name>
</gene>
<organism evidence="1 2">
    <name type="scientific">Liparis tanakae</name>
    <name type="common">Tanaka's snailfish</name>
    <dbReference type="NCBI Taxonomy" id="230148"/>
    <lineage>
        <taxon>Eukaryota</taxon>
        <taxon>Metazoa</taxon>
        <taxon>Chordata</taxon>
        <taxon>Craniata</taxon>
        <taxon>Vertebrata</taxon>
        <taxon>Euteleostomi</taxon>
        <taxon>Actinopterygii</taxon>
        <taxon>Neopterygii</taxon>
        <taxon>Teleostei</taxon>
        <taxon>Neoteleostei</taxon>
        <taxon>Acanthomorphata</taxon>
        <taxon>Eupercaria</taxon>
        <taxon>Perciformes</taxon>
        <taxon>Cottioidei</taxon>
        <taxon>Cottales</taxon>
        <taxon>Liparidae</taxon>
        <taxon>Liparis</taxon>
    </lineage>
</organism>
<sequence>MSSKLSTGKFALRKSSRNSLGSKLVNVNSAGSDSRLQVLQESVHRQDVGSVLPRRLDHQLRVEHGLLAYILPRVCQFLVHAPANCTKGERTG</sequence>
<dbReference type="Proteomes" id="UP000314294">
    <property type="component" value="Unassembled WGS sequence"/>
</dbReference>
<dbReference type="EMBL" id="SRLO01000251">
    <property type="protein sequence ID" value="TNN64526.1"/>
    <property type="molecule type" value="Genomic_DNA"/>
</dbReference>
<proteinExistence type="predicted"/>
<evidence type="ECO:0000313" key="1">
    <source>
        <dbReference type="EMBL" id="TNN64526.1"/>
    </source>
</evidence>
<evidence type="ECO:0000313" key="2">
    <source>
        <dbReference type="Proteomes" id="UP000314294"/>
    </source>
</evidence>